<organism evidence="3">
    <name type="scientific">Taenia asiatica</name>
    <name type="common">Asian tapeworm</name>
    <dbReference type="NCBI Taxonomy" id="60517"/>
    <lineage>
        <taxon>Eukaryota</taxon>
        <taxon>Metazoa</taxon>
        <taxon>Spiralia</taxon>
        <taxon>Lophotrochozoa</taxon>
        <taxon>Platyhelminthes</taxon>
        <taxon>Cestoda</taxon>
        <taxon>Eucestoda</taxon>
        <taxon>Cyclophyllidea</taxon>
        <taxon>Taeniidae</taxon>
        <taxon>Taenia</taxon>
    </lineage>
</organism>
<reference evidence="1 2" key="2">
    <citation type="submission" date="2018-11" db="EMBL/GenBank/DDBJ databases">
        <authorList>
            <consortium name="Pathogen Informatics"/>
        </authorList>
    </citation>
    <scope>NUCLEOTIDE SEQUENCE [LARGE SCALE GENOMIC DNA]</scope>
</reference>
<evidence type="ECO:0000313" key="1">
    <source>
        <dbReference type="EMBL" id="VDK34823.1"/>
    </source>
</evidence>
<evidence type="ECO:0000313" key="3">
    <source>
        <dbReference type="WBParaSite" id="TASK_0000528501-mRNA-1"/>
    </source>
</evidence>
<reference evidence="3" key="1">
    <citation type="submission" date="2017-02" db="UniProtKB">
        <authorList>
            <consortium name="WormBaseParasite"/>
        </authorList>
    </citation>
    <scope>IDENTIFICATION</scope>
</reference>
<accession>A0A0R3W5A4</accession>
<evidence type="ECO:0000313" key="2">
    <source>
        <dbReference type="Proteomes" id="UP000282613"/>
    </source>
</evidence>
<protein>
    <submittedName>
        <fullName evidence="3">Secreted protein</fullName>
    </submittedName>
</protein>
<gene>
    <name evidence="1" type="ORF">TASK_LOCUS5286</name>
</gene>
<dbReference type="AlphaFoldDB" id="A0A0R3W5A4"/>
<name>A0A0R3W5A4_TAEAS</name>
<dbReference type="EMBL" id="UYRS01018405">
    <property type="protein sequence ID" value="VDK34823.1"/>
    <property type="molecule type" value="Genomic_DNA"/>
</dbReference>
<keyword evidence="2" id="KW-1185">Reference proteome</keyword>
<sequence length="99" mass="11189">MQIPRLMLMDVFTVSSISRESLGGPFTFVLFPGPVDHDIKRQGEEVLLFRSPCRDYACKKRRVNTRDNCRDLPAILARTTAATTATTNVLGRECVQKFL</sequence>
<dbReference type="WBParaSite" id="TASK_0000528501-mRNA-1">
    <property type="protein sequence ID" value="TASK_0000528501-mRNA-1"/>
    <property type="gene ID" value="TASK_0000528501"/>
</dbReference>
<dbReference type="Proteomes" id="UP000282613">
    <property type="component" value="Unassembled WGS sequence"/>
</dbReference>
<proteinExistence type="predicted"/>